<sequence>MVVLGTRWLAYTLRSFLHFQTHVVQHVSTASKMKFTSLITTIVAGKMLLVAAQSVDNSTSSVNSCSDPCEVFDEYCDVSTGECRGPSYDGECYNLATGVFQDGCNPSFQCIDNKCDYAQDTEADSNSEAGCAGTQCDVFGEYCDVNLNECRAPIDGECYNAVTSTFQHGCEQGSRLWHGLFNNFL</sequence>
<protein>
    <recommendedName>
        <fullName evidence="3">LNR domain-containing protein</fullName>
    </recommendedName>
</protein>
<gene>
    <name evidence="1" type="ORF">V7S43_007362</name>
</gene>
<evidence type="ECO:0000313" key="1">
    <source>
        <dbReference type="EMBL" id="KAL3667811.1"/>
    </source>
</evidence>
<comment type="caution">
    <text evidence="1">The sequence shown here is derived from an EMBL/GenBank/DDBJ whole genome shotgun (WGS) entry which is preliminary data.</text>
</comment>
<dbReference type="EMBL" id="JBIMZQ010000013">
    <property type="protein sequence ID" value="KAL3667811.1"/>
    <property type="molecule type" value="Genomic_DNA"/>
</dbReference>
<name>A0ABD3FQ58_9STRA</name>
<accession>A0ABD3FQ58</accession>
<organism evidence="1 2">
    <name type="scientific">Phytophthora oleae</name>
    <dbReference type="NCBI Taxonomy" id="2107226"/>
    <lineage>
        <taxon>Eukaryota</taxon>
        <taxon>Sar</taxon>
        <taxon>Stramenopiles</taxon>
        <taxon>Oomycota</taxon>
        <taxon>Peronosporomycetes</taxon>
        <taxon>Peronosporales</taxon>
        <taxon>Peronosporaceae</taxon>
        <taxon>Phytophthora</taxon>
    </lineage>
</organism>
<dbReference type="AlphaFoldDB" id="A0ABD3FQ58"/>
<reference evidence="1 2" key="1">
    <citation type="submission" date="2024-09" db="EMBL/GenBank/DDBJ databases">
        <title>Genome sequencing and assembly of Phytophthora oleae, isolate VK10A, causative agent of rot of olive drupes.</title>
        <authorList>
            <person name="Conti Taguali S."/>
            <person name="Riolo M."/>
            <person name="La Spada F."/>
            <person name="Cacciola S.O."/>
            <person name="Dionisio G."/>
        </authorList>
    </citation>
    <scope>NUCLEOTIDE SEQUENCE [LARGE SCALE GENOMIC DNA]</scope>
    <source>
        <strain evidence="1 2">VK10A</strain>
    </source>
</reference>
<dbReference type="Proteomes" id="UP001632037">
    <property type="component" value="Unassembled WGS sequence"/>
</dbReference>
<evidence type="ECO:0000313" key="2">
    <source>
        <dbReference type="Proteomes" id="UP001632037"/>
    </source>
</evidence>
<keyword evidence="2" id="KW-1185">Reference proteome</keyword>
<proteinExistence type="predicted"/>
<evidence type="ECO:0008006" key="3">
    <source>
        <dbReference type="Google" id="ProtNLM"/>
    </source>
</evidence>